<gene>
    <name evidence="2" type="ORF">L207DRAFT_622282</name>
</gene>
<evidence type="ECO:0000313" key="3">
    <source>
        <dbReference type="Proteomes" id="UP000235786"/>
    </source>
</evidence>
<reference evidence="2 3" key="1">
    <citation type="submission" date="2016-04" db="EMBL/GenBank/DDBJ databases">
        <title>A degradative enzymes factory behind the ericoid mycorrhizal symbiosis.</title>
        <authorList>
            <consortium name="DOE Joint Genome Institute"/>
            <person name="Martino E."/>
            <person name="Morin E."/>
            <person name="Grelet G."/>
            <person name="Kuo A."/>
            <person name="Kohler A."/>
            <person name="Daghino S."/>
            <person name="Barry K."/>
            <person name="Choi C."/>
            <person name="Cichocki N."/>
            <person name="Clum A."/>
            <person name="Copeland A."/>
            <person name="Hainaut M."/>
            <person name="Haridas S."/>
            <person name="Labutti K."/>
            <person name="Lindquist E."/>
            <person name="Lipzen A."/>
            <person name="Khouja H.-R."/>
            <person name="Murat C."/>
            <person name="Ohm R."/>
            <person name="Olson A."/>
            <person name="Spatafora J."/>
            <person name="Veneault-Fourrey C."/>
            <person name="Henrissat B."/>
            <person name="Grigoriev I."/>
            <person name="Martin F."/>
            <person name="Perotto S."/>
        </authorList>
    </citation>
    <scope>NUCLEOTIDE SEQUENCE [LARGE SCALE GENOMIC DNA]</scope>
    <source>
        <strain evidence="2 3">F</strain>
    </source>
</reference>
<dbReference type="STRING" id="1149755.A0A2J6RUU4"/>
<dbReference type="InterPro" id="IPR029058">
    <property type="entry name" value="AB_hydrolase_fold"/>
</dbReference>
<dbReference type="SUPFAM" id="SSF53474">
    <property type="entry name" value="alpha/beta-Hydrolases"/>
    <property type="match status" value="1"/>
</dbReference>
<dbReference type="Gene3D" id="3.40.50.1820">
    <property type="entry name" value="alpha/beta hydrolase"/>
    <property type="match status" value="1"/>
</dbReference>
<evidence type="ECO:0000256" key="1">
    <source>
        <dbReference type="SAM" id="MobiDB-lite"/>
    </source>
</evidence>
<keyword evidence="3" id="KW-1185">Reference proteome</keyword>
<dbReference type="InterPro" id="IPR053228">
    <property type="entry name" value="Stereospecific_Lipase"/>
</dbReference>
<dbReference type="OrthoDB" id="4605274at2759"/>
<sequence length="361" mass="39505">MGLGIHRHGDINNTNNVHPSPRSAIYPHLLPNDAPYQVREDNLRSAIFIPEPFKYGQDGKVPVLLVPGTGSFGGEAFEHNFAKLLKASSFGDPVWLNVPGKMCDGAIKNAEYVAYAINYLSIAYNRKIAVVAWSQGNLSVQWSLKYWPSTRGQVNNFICLSADFHGTSNAWLVAPAKGVPCAPSVRQQRRRSNFITTLLSNGGDSAYVPTTSIYSITDEVVQPQFGKWASALMHDERGVGVTNCEVQAVACKKPAGLVYTHFTLMINPLAWALAEDAICNGGPGRLDRIDMKCCMHTKAHGLNLIDVMRTEALSLKCGKAILSFSPKSKGEPEPPPYCNQEPKTYVPADDAQIQQASQEEE</sequence>
<organism evidence="2 3">
    <name type="scientific">Hyaloscypha variabilis (strain UAMH 11265 / GT02V1 / F)</name>
    <name type="common">Meliniomyces variabilis</name>
    <dbReference type="NCBI Taxonomy" id="1149755"/>
    <lineage>
        <taxon>Eukaryota</taxon>
        <taxon>Fungi</taxon>
        <taxon>Dikarya</taxon>
        <taxon>Ascomycota</taxon>
        <taxon>Pezizomycotina</taxon>
        <taxon>Leotiomycetes</taxon>
        <taxon>Helotiales</taxon>
        <taxon>Hyaloscyphaceae</taxon>
        <taxon>Hyaloscypha</taxon>
        <taxon>Hyaloscypha variabilis</taxon>
    </lineage>
</organism>
<dbReference type="Proteomes" id="UP000235786">
    <property type="component" value="Unassembled WGS sequence"/>
</dbReference>
<dbReference type="PANTHER" id="PTHR37574">
    <property type="entry name" value="LIPASE B"/>
    <property type="match status" value="1"/>
</dbReference>
<accession>A0A2J6RUU4</accession>
<dbReference type="PANTHER" id="PTHR37574:SF1">
    <property type="entry name" value="LIPASE B"/>
    <property type="match status" value="1"/>
</dbReference>
<feature type="region of interest" description="Disordered" evidence="1">
    <location>
        <begin position="324"/>
        <end position="344"/>
    </location>
</feature>
<protein>
    <submittedName>
        <fullName evidence="2">Putative lipase B</fullName>
    </submittedName>
</protein>
<dbReference type="EMBL" id="KZ613943">
    <property type="protein sequence ID" value="PMD42288.1"/>
    <property type="molecule type" value="Genomic_DNA"/>
</dbReference>
<proteinExistence type="predicted"/>
<evidence type="ECO:0000313" key="2">
    <source>
        <dbReference type="EMBL" id="PMD42288.1"/>
    </source>
</evidence>
<name>A0A2J6RUU4_HYAVF</name>
<dbReference type="AlphaFoldDB" id="A0A2J6RUU4"/>